<proteinExistence type="predicted"/>
<reference evidence="2 3" key="1">
    <citation type="journal article" date="2015" name="Nature">
        <title>rRNA introns, odd ribosomes, and small enigmatic genomes across a large radiation of phyla.</title>
        <authorList>
            <person name="Brown C.T."/>
            <person name="Hug L.A."/>
            <person name="Thomas B.C."/>
            <person name="Sharon I."/>
            <person name="Castelle C.J."/>
            <person name="Singh A."/>
            <person name="Wilkins M.J."/>
            <person name="Williams K.H."/>
            <person name="Banfield J.F."/>
        </authorList>
    </citation>
    <scope>NUCLEOTIDE SEQUENCE [LARGE SCALE GENOMIC DNA]</scope>
</reference>
<dbReference type="EMBL" id="LCQD01000008">
    <property type="protein sequence ID" value="KKW12863.1"/>
    <property type="molecule type" value="Genomic_DNA"/>
</dbReference>
<feature type="coiled-coil region" evidence="1">
    <location>
        <begin position="45"/>
        <end position="135"/>
    </location>
</feature>
<gene>
    <name evidence="2" type="ORF">UY48_C0008G0038</name>
</gene>
<name>A0A0G1W2C4_9BACT</name>
<accession>A0A0G1W2C4</accession>
<evidence type="ECO:0000313" key="3">
    <source>
        <dbReference type="Proteomes" id="UP000034588"/>
    </source>
</evidence>
<dbReference type="Proteomes" id="UP000034588">
    <property type="component" value="Unassembled WGS sequence"/>
</dbReference>
<evidence type="ECO:0000256" key="1">
    <source>
        <dbReference type="SAM" id="Coils"/>
    </source>
</evidence>
<comment type="caution">
    <text evidence="2">The sequence shown here is derived from an EMBL/GenBank/DDBJ whole genome shotgun (WGS) entry which is preliminary data.</text>
</comment>
<keyword evidence="1" id="KW-0175">Coiled coil</keyword>
<evidence type="ECO:0000313" key="2">
    <source>
        <dbReference type="EMBL" id="KKW12863.1"/>
    </source>
</evidence>
<dbReference type="AlphaFoldDB" id="A0A0G1W2C4"/>
<protein>
    <submittedName>
        <fullName evidence="2">Uncharacterized protein</fullName>
    </submittedName>
</protein>
<sequence>MKFTIDIPIRFIWPDPREQPPTYLLYLGTRVLSCPAPLRTIKQIYDLLRQLRNDLSHNLGQAERRLNKRIDEFSNNLPSKNLKSLLDELTAKVEEARRIPISYKALFGSNDSDAMMRKIHKIDNLEARIAGLEKLAHL</sequence>
<organism evidence="2 3">
    <name type="scientific">Candidatus Gottesmanbacteria bacterium GW2011_GWB1_49_7</name>
    <dbReference type="NCBI Taxonomy" id="1618448"/>
    <lineage>
        <taxon>Bacteria</taxon>
        <taxon>Candidatus Gottesmaniibacteriota</taxon>
    </lineage>
</organism>